<dbReference type="CDD" id="cd00077">
    <property type="entry name" value="HDc"/>
    <property type="match status" value="1"/>
</dbReference>
<evidence type="ECO:0000259" key="1">
    <source>
        <dbReference type="PROSITE" id="PS51831"/>
    </source>
</evidence>
<dbReference type="EMBL" id="CP136051">
    <property type="protein sequence ID" value="WOK07655.1"/>
    <property type="molecule type" value="Genomic_DNA"/>
</dbReference>
<dbReference type="InterPro" id="IPR050135">
    <property type="entry name" value="dGTPase-like"/>
</dbReference>
<dbReference type="Proteomes" id="UP001302349">
    <property type="component" value="Chromosome"/>
</dbReference>
<proteinExistence type="predicted"/>
<dbReference type="PROSITE" id="PS51831">
    <property type="entry name" value="HD"/>
    <property type="match status" value="1"/>
</dbReference>
<dbReference type="PANTHER" id="PTHR11373:SF4">
    <property type="entry name" value="DEOXYNUCLEOSIDE TRIPHOSPHATE TRIPHOSPHOHYDROLASE SAMHD1"/>
    <property type="match status" value="1"/>
</dbReference>
<sequence length="409" mass="46650">MNKKKIINDPVYGFITIQSDLIFDIIQHPYFQRLRRIKQLGLSDFVYPGALHTRFHHALGAMHLMTITLDNLRSKGHEISPEEYEAALIAILLHDIGHGPFSHTLEFSLMNGIGHEHISVLLISKLNEYFEGKLTLAFDIFKNKYHRTFFNQLVSSQLDIDRLDYLKRDSFFTGVSEGTIGADRIIKMLDIRDGQLVVEEKGIYSIENFLSARRLMYWQVYLHKTSVASEKMMIQLIKRAKWLVQNGTSIKATPAFSIFLERNISLKDLQDDPELLDVFASLDDYDIWGSVKFWTSYDDKVLSMLSTMLLQRKLFQIVMSNDKIEASVAEGLKTKIQSQLGVSEDEANYFIGKGSISNKAYIAEGQTINILTKAGQIVDVATASDLPNIKAMSKIVTKHYLCWPKIVSL</sequence>
<dbReference type="InterPro" id="IPR003607">
    <property type="entry name" value="HD/PDEase_dom"/>
</dbReference>
<dbReference type="RefSeq" id="WP_317490324.1">
    <property type="nucleotide sequence ID" value="NZ_CP136051.1"/>
</dbReference>
<feature type="domain" description="HD" evidence="1">
    <location>
        <begin position="54"/>
        <end position="166"/>
    </location>
</feature>
<gene>
    <name evidence="2" type="ORF">RT717_03335</name>
</gene>
<dbReference type="SUPFAM" id="SSF109604">
    <property type="entry name" value="HD-domain/PDEase-like"/>
    <property type="match status" value="1"/>
</dbReference>
<dbReference type="InterPro" id="IPR006674">
    <property type="entry name" value="HD_domain"/>
</dbReference>
<dbReference type="Pfam" id="PF19276">
    <property type="entry name" value="HD_assoc_2"/>
    <property type="match status" value="1"/>
</dbReference>
<dbReference type="PANTHER" id="PTHR11373">
    <property type="entry name" value="DEOXYNUCLEOSIDE TRIPHOSPHATE TRIPHOSPHOHYDROLASE"/>
    <property type="match status" value="1"/>
</dbReference>
<reference evidence="2 3" key="1">
    <citation type="journal article" date="2023" name="Microbiol. Resour. Announc.">
        <title>Complete Genome Sequence of Imperialibacter roseus strain P4T.</title>
        <authorList>
            <person name="Tizabi D.R."/>
            <person name="Bachvaroff T."/>
            <person name="Hill R.T."/>
        </authorList>
    </citation>
    <scope>NUCLEOTIDE SEQUENCE [LARGE SCALE GENOMIC DNA]</scope>
    <source>
        <strain evidence="2 3">P4T</strain>
    </source>
</reference>
<dbReference type="Gene3D" id="1.10.3210.10">
    <property type="entry name" value="Hypothetical protein af1432"/>
    <property type="match status" value="1"/>
</dbReference>
<name>A0ABZ0ITD0_9BACT</name>
<evidence type="ECO:0000313" key="3">
    <source>
        <dbReference type="Proteomes" id="UP001302349"/>
    </source>
</evidence>
<dbReference type="SMART" id="SM00471">
    <property type="entry name" value="HDc"/>
    <property type="match status" value="1"/>
</dbReference>
<accession>A0ABZ0ITD0</accession>
<dbReference type="Pfam" id="PF01966">
    <property type="entry name" value="HD"/>
    <property type="match status" value="1"/>
</dbReference>
<keyword evidence="3" id="KW-1185">Reference proteome</keyword>
<protein>
    <submittedName>
        <fullName evidence="2">HD domain-containing protein</fullName>
    </submittedName>
</protein>
<evidence type="ECO:0000313" key="2">
    <source>
        <dbReference type="EMBL" id="WOK07655.1"/>
    </source>
</evidence>
<dbReference type="InterPro" id="IPR045509">
    <property type="entry name" value="HD_assoc_2"/>
</dbReference>
<organism evidence="2 3">
    <name type="scientific">Imperialibacter roseus</name>
    <dbReference type="NCBI Taxonomy" id="1324217"/>
    <lineage>
        <taxon>Bacteria</taxon>
        <taxon>Pseudomonadati</taxon>
        <taxon>Bacteroidota</taxon>
        <taxon>Cytophagia</taxon>
        <taxon>Cytophagales</taxon>
        <taxon>Flammeovirgaceae</taxon>
        <taxon>Imperialibacter</taxon>
    </lineage>
</organism>